<comment type="caution">
    <text evidence="3">The sequence shown here is derived from an EMBL/GenBank/DDBJ whole genome shotgun (WGS) entry which is preliminary data.</text>
</comment>
<protein>
    <submittedName>
        <fullName evidence="3">Uncharacterized protein</fullName>
    </submittedName>
</protein>
<proteinExistence type="predicted"/>
<organism evidence="3 4">
    <name type="scientific">Micromonospora craniellae</name>
    <dbReference type="NCBI Taxonomy" id="2294034"/>
    <lineage>
        <taxon>Bacteria</taxon>
        <taxon>Bacillati</taxon>
        <taxon>Actinomycetota</taxon>
        <taxon>Actinomycetes</taxon>
        <taxon>Micromonosporales</taxon>
        <taxon>Micromonosporaceae</taxon>
        <taxon>Micromonospora</taxon>
    </lineage>
</organism>
<feature type="domain" description="DUF7662" evidence="2">
    <location>
        <begin position="432"/>
        <end position="502"/>
    </location>
</feature>
<gene>
    <name evidence="3" type="ORF">D0Q02_30700</name>
</gene>
<dbReference type="Proteomes" id="UP000262621">
    <property type="component" value="Unassembled WGS sequence"/>
</dbReference>
<dbReference type="Pfam" id="PF18476">
    <property type="entry name" value="PIN_8"/>
    <property type="match status" value="1"/>
</dbReference>
<dbReference type="Pfam" id="PF24698">
    <property type="entry name" value="DUF7662"/>
    <property type="match status" value="1"/>
</dbReference>
<dbReference type="AlphaFoldDB" id="A0A372FQ94"/>
<dbReference type="InterPro" id="IPR056079">
    <property type="entry name" value="DUF7662"/>
</dbReference>
<accession>A0A372FQ94</accession>
<evidence type="ECO:0000313" key="4">
    <source>
        <dbReference type="Proteomes" id="UP000262621"/>
    </source>
</evidence>
<feature type="domain" description="PIN like" evidence="1">
    <location>
        <begin position="33"/>
        <end position="260"/>
    </location>
</feature>
<evidence type="ECO:0000259" key="2">
    <source>
        <dbReference type="Pfam" id="PF24698"/>
    </source>
</evidence>
<sequence length="506" mass="56490">MMRRLPMTGLFDGFEGYRVVSEAESREALTSALVAVDANVLLNLYRYNARTTADLLKIFEKLGERLVVPHQAMREFHRNRLKAIGNPDQATGEARAAFDKSRAGTVRALETWSKHLAIDDAEVQRLQSDINAVYQRLQEAIDRATPDRVHPSTSADEDPVLSRLSDLLAGRVLRRPAEETWQALIDEGKERVDRLVPPGYLDAEKGDQYPEGAAGDFLVYTQASHEAKTRQMDLIIVTNDEKEDWWWRRGQDLIGPRQEMTKEFFDRTGQRLHLMRPSDLLDRSPALDVEVSPESARDADIRRSDIDEIGLWTAEALDMLLQRLLAEGRRDLADVITTAAAEGGTIGRDEIYAVCGYQDDRMLRGITRPTARITADLQSSKLLPPSVMPMLTPLYHGPGPLHAIRIPSEVAEMLGQTAPLGSESDSEPTGKYQPLTAYLAALDTDAESMTFGDIEDILGDTLAPSARKHLPYWYSSHNSLGKAIAAAGFKARGVRIETETVEFVRR</sequence>
<keyword evidence="4" id="KW-1185">Reference proteome</keyword>
<dbReference type="InterPro" id="IPR041578">
    <property type="entry name" value="PIN_8"/>
</dbReference>
<evidence type="ECO:0000313" key="3">
    <source>
        <dbReference type="EMBL" id="RFS39335.1"/>
    </source>
</evidence>
<name>A0A372FQ94_9ACTN</name>
<evidence type="ECO:0000259" key="1">
    <source>
        <dbReference type="Pfam" id="PF18476"/>
    </source>
</evidence>
<reference evidence="3 4" key="1">
    <citation type="submission" date="2018-08" db="EMBL/GenBank/DDBJ databases">
        <title>Verrucosispora craniellae sp. nov., isolated from a marine sponge in the South China Sea.</title>
        <authorList>
            <person name="Li L."/>
            <person name="Lin H.W."/>
        </authorList>
    </citation>
    <scope>NUCLEOTIDE SEQUENCE [LARGE SCALE GENOMIC DNA]</scope>
    <source>
        <strain evidence="3 4">LHW63014</strain>
    </source>
</reference>
<dbReference type="EMBL" id="QVFU01000118">
    <property type="protein sequence ID" value="RFS39335.1"/>
    <property type="molecule type" value="Genomic_DNA"/>
</dbReference>